<dbReference type="Pfam" id="PF13727">
    <property type="entry name" value="CoA_binding_3"/>
    <property type="match status" value="1"/>
</dbReference>
<evidence type="ECO:0000256" key="2">
    <source>
        <dbReference type="ARBA" id="ARBA00006464"/>
    </source>
</evidence>
<keyword evidence="5 8" id="KW-1133">Transmembrane helix</keyword>
<comment type="subcellular location">
    <subcellularLocation>
        <location evidence="1">Membrane</location>
        <topology evidence="1">Multi-pass membrane protein</topology>
    </subcellularLocation>
</comment>
<feature type="transmembrane region" description="Helical" evidence="8">
    <location>
        <begin position="73"/>
        <end position="96"/>
    </location>
</feature>
<dbReference type="InterPro" id="IPR003362">
    <property type="entry name" value="Bact_transf"/>
</dbReference>
<feature type="transmembrane region" description="Helical" evidence="8">
    <location>
        <begin position="156"/>
        <end position="179"/>
    </location>
</feature>
<evidence type="ECO:0000313" key="11">
    <source>
        <dbReference type="Proteomes" id="UP000703038"/>
    </source>
</evidence>
<feature type="transmembrane region" description="Helical" evidence="8">
    <location>
        <begin position="131"/>
        <end position="150"/>
    </location>
</feature>
<feature type="transmembrane region" description="Helical" evidence="8">
    <location>
        <begin position="102"/>
        <end position="119"/>
    </location>
</feature>
<evidence type="ECO:0000256" key="8">
    <source>
        <dbReference type="SAM" id="Phobius"/>
    </source>
</evidence>
<name>A0ABS2KZB9_9NOCA</name>
<proteinExistence type="inferred from homology"/>
<feature type="transmembrane region" description="Helical" evidence="8">
    <location>
        <begin position="325"/>
        <end position="349"/>
    </location>
</feature>
<dbReference type="RefSeq" id="WP_204869905.1">
    <property type="nucleotide sequence ID" value="NZ_JAFBBK010000001.1"/>
</dbReference>
<dbReference type="Pfam" id="PF02397">
    <property type="entry name" value="Bac_transf"/>
    <property type="match status" value="1"/>
</dbReference>
<evidence type="ECO:0000256" key="4">
    <source>
        <dbReference type="ARBA" id="ARBA00022692"/>
    </source>
</evidence>
<keyword evidence="6 8" id="KW-0472">Membrane</keyword>
<protein>
    <submittedName>
        <fullName evidence="10">Exopolysaccharide biosynthesis polyprenyl glycosylphosphotransferase</fullName>
    </submittedName>
</protein>
<organism evidence="10 11">
    <name type="scientific">Rhodococcoides corynebacterioides</name>
    <dbReference type="NCBI Taxonomy" id="53972"/>
    <lineage>
        <taxon>Bacteria</taxon>
        <taxon>Bacillati</taxon>
        <taxon>Actinomycetota</taxon>
        <taxon>Actinomycetes</taxon>
        <taxon>Mycobacteriales</taxon>
        <taxon>Nocardiaceae</taxon>
        <taxon>Rhodococcoides</taxon>
    </lineage>
</organism>
<evidence type="ECO:0000256" key="1">
    <source>
        <dbReference type="ARBA" id="ARBA00004141"/>
    </source>
</evidence>
<reference evidence="10 11" key="1">
    <citation type="submission" date="2021-01" db="EMBL/GenBank/DDBJ databases">
        <title>Genomics of switchgrass bacterial isolates.</title>
        <authorList>
            <person name="Shade A."/>
        </authorList>
    </citation>
    <scope>NUCLEOTIDE SEQUENCE [LARGE SCALE GENOMIC DNA]</scope>
    <source>
        <strain evidence="10 11">PvP111</strain>
    </source>
</reference>
<keyword evidence="11" id="KW-1185">Reference proteome</keyword>
<evidence type="ECO:0000259" key="9">
    <source>
        <dbReference type="Pfam" id="PF02397"/>
    </source>
</evidence>
<feature type="domain" description="Bacterial sugar transferase" evidence="9">
    <location>
        <begin position="323"/>
        <end position="505"/>
    </location>
</feature>
<evidence type="ECO:0000256" key="5">
    <source>
        <dbReference type="ARBA" id="ARBA00022989"/>
    </source>
</evidence>
<comment type="caution">
    <text evidence="10">The sequence shown here is derived from an EMBL/GenBank/DDBJ whole genome shotgun (WGS) entry which is preliminary data.</text>
</comment>
<dbReference type="Proteomes" id="UP000703038">
    <property type="component" value="Unassembled WGS sequence"/>
</dbReference>
<evidence type="ECO:0000256" key="7">
    <source>
        <dbReference type="SAM" id="MobiDB-lite"/>
    </source>
</evidence>
<keyword evidence="3" id="KW-0808">Transferase</keyword>
<dbReference type="EMBL" id="JAFBBK010000001">
    <property type="protein sequence ID" value="MBM7417273.1"/>
    <property type="molecule type" value="Genomic_DNA"/>
</dbReference>
<dbReference type="PANTHER" id="PTHR30576:SF0">
    <property type="entry name" value="UNDECAPRENYL-PHOSPHATE N-ACETYLGALACTOSAMINYL 1-PHOSPHATE TRANSFERASE-RELATED"/>
    <property type="match status" value="1"/>
</dbReference>
<keyword evidence="4 8" id="KW-0812">Transmembrane</keyword>
<gene>
    <name evidence="10" type="ORF">JOE42_004006</name>
</gene>
<evidence type="ECO:0000313" key="10">
    <source>
        <dbReference type="EMBL" id="MBM7417273.1"/>
    </source>
</evidence>
<dbReference type="InterPro" id="IPR017475">
    <property type="entry name" value="EPS_sugar_tfrase"/>
</dbReference>
<evidence type="ECO:0000256" key="3">
    <source>
        <dbReference type="ARBA" id="ARBA00022679"/>
    </source>
</evidence>
<accession>A0ABS2KZB9</accession>
<feature type="region of interest" description="Disordered" evidence="7">
    <location>
        <begin position="1"/>
        <end position="20"/>
    </location>
</feature>
<dbReference type="PANTHER" id="PTHR30576">
    <property type="entry name" value="COLANIC BIOSYNTHESIS UDP-GLUCOSE LIPID CARRIER TRANSFERASE"/>
    <property type="match status" value="1"/>
</dbReference>
<comment type="similarity">
    <text evidence="2">Belongs to the bacterial sugar transferase family.</text>
</comment>
<dbReference type="Gene3D" id="3.40.50.720">
    <property type="entry name" value="NAD(P)-binding Rossmann-like Domain"/>
    <property type="match status" value="1"/>
</dbReference>
<evidence type="ECO:0000256" key="6">
    <source>
        <dbReference type="ARBA" id="ARBA00023136"/>
    </source>
</evidence>
<sequence length="510" mass="56765">MTTSHPDTSPIDLRGADLPDLEPENLLPRFARHAEAVQYAQAAQEATATQVSPPIPLRPNIPDPRSRLSRWPALHLSAVLGIVLESMFVSLAILLAPFDGHPVIVTVLIVVFAVLPQRRRQRLTLSMLDDLPLMAAIVLLVSMSAIVIVAPSTTLLTAALISLSVLAATMAGREASYFVSRRLRRRPRFQRRTVVIGSGLVATQLVESMQSYPEHGLEPHALLDDSPMPASVASHIPVEPLANQLRTYIDLHQIDTIVIAFSAMRESALLTLLRECDRMDCEIFVVPRLFEFVSVTGEMDRLHAIPLVRIRRDAHRSLAWRIKRILSSILAGMALFVLSPLLLAIAAAVRFSDPSAPVLFKQLRVTGNGQLFACLKFRSMKPASRTESDTTWNISQDDRVGRLGRFLRKTSLDELPQLWNIMVGDMDLVGPRPERPHFVDKFTTEIPGYSARHRVPGGLTGWAAVHGLRGDTSLKDRALYDNFYIENWSLWLDVKILLRTVLSVLRRTGG</sequence>
<dbReference type="NCBIfam" id="TIGR03025">
    <property type="entry name" value="EPS_sugtrans"/>
    <property type="match status" value="1"/>
</dbReference>